<dbReference type="Gene3D" id="3.10.100.10">
    <property type="entry name" value="Mannose-Binding Protein A, subunit A"/>
    <property type="match status" value="1"/>
</dbReference>
<dbReference type="GO" id="GO:0008083">
    <property type="term" value="F:growth factor activity"/>
    <property type="evidence" value="ECO:0007669"/>
    <property type="project" value="TreeGrafter"/>
</dbReference>
<dbReference type="AlphaFoldDB" id="A0A6P8RDX7"/>
<dbReference type="InterPro" id="IPR015097">
    <property type="entry name" value="Surfac_D-trimer"/>
</dbReference>
<organism evidence="7 8">
    <name type="scientific">Geotrypetes seraphini</name>
    <name type="common">Gaboon caecilian</name>
    <name type="synonym">Caecilia seraphini</name>
    <dbReference type="NCBI Taxonomy" id="260995"/>
    <lineage>
        <taxon>Eukaryota</taxon>
        <taxon>Metazoa</taxon>
        <taxon>Chordata</taxon>
        <taxon>Craniata</taxon>
        <taxon>Vertebrata</taxon>
        <taxon>Euteleostomi</taxon>
        <taxon>Amphibia</taxon>
        <taxon>Gymnophiona</taxon>
        <taxon>Geotrypetes</taxon>
    </lineage>
</organism>
<sequence length="279" mass="30602">MFVGPKSPTMQSVQLSAFLMLGVFIIIATSSSDLQKSTEKENNCPTCGAAGANGLPDQDARDGSKGEKRDLGLQGPQGLEGLPGKEGQAGLKGDKRSAGTKGQKRSSDGLQQLNDQLTAFQENFNTFKNGLQQSVQRMNEQLTTLQDNFIKYLKALIFSVGKEVGSKLFVTDGLEYNYEKARRVCSRAGGLVAAPRTADENHALQEMVLKYNKQAFLGITDIQIEGTFQYSTGEEITYSNWNVNEPNNVNGNEECVALRSDGKWYDIICTNKMLLICEF</sequence>
<feature type="compositionally biased region" description="Low complexity" evidence="5">
    <location>
        <begin position="72"/>
        <end position="88"/>
    </location>
</feature>
<dbReference type="InParanoid" id="A0A6P8RDX7"/>
<dbReference type="Pfam" id="PF09006">
    <property type="entry name" value="Surfac_D-trimer"/>
    <property type="match status" value="1"/>
</dbReference>
<dbReference type="Pfam" id="PF00059">
    <property type="entry name" value="Lectin_C"/>
    <property type="match status" value="1"/>
</dbReference>
<dbReference type="SUPFAM" id="SSF56436">
    <property type="entry name" value="C-type lectin-like"/>
    <property type="match status" value="1"/>
</dbReference>
<evidence type="ECO:0000256" key="4">
    <source>
        <dbReference type="ARBA" id="ARBA00022734"/>
    </source>
</evidence>
<comment type="subcellular location">
    <subcellularLocation>
        <location evidence="1">Secreted</location>
    </subcellularLocation>
</comment>
<dbReference type="InterPro" id="IPR001304">
    <property type="entry name" value="C-type_lectin-like"/>
</dbReference>
<dbReference type="PROSITE" id="PS50041">
    <property type="entry name" value="C_TYPE_LECTIN_2"/>
    <property type="match status" value="1"/>
</dbReference>
<keyword evidence="4" id="KW-0430">Lectin</keyword>
<dbReference type="GO" id="GO:0005615">
    <property type="term" value="C:extracellular space"/>
    <property type="evidence" value="ECO:0007669"/>
    <property type="project" value="TreeGrafter"/>
</dbReference>
<dbReference type="KEGG" id="gsh:117359742"/>
<dbReference type="GeneID" id="117359742"/>
<dbReference type="GO" id="GO:0030246">
    <property type="term" value="F:carbohydrate binding"/>
    <property type="evidence" value="ECO:0007669"/>
    <property type="project" value="UniProtKB-KW"/>
</dbReference>
<feature type="domain" description="C-type lectin" evidence="6">
    <location>
        <begin position="169"/>
        <end position="278"/>
    </location>
</feature>
<keyword evidence="7" id="KW-1185">Reference proteome</keyword>
<evidence type="ECO:0000256" key="3">
    <source>
        <dbReference type="ARBA" id="ARBA00022729"/>
    </source>
</evidence>
<dbReference type="SMART" id="SM00034">
    <property type="entry name" value="CLECT"/>
    <property type="match status" value="1"/>
</dbReference>
<dbReference type="InterPro" id="IPR051663">
    <property type="entry name" value="CLec_Tetranectin-domain"/>
</dbReference>
<protein>
    <submittedName>
        <fullName evidence="8">Mannose-binding protein-like</fullName>
    </submittedName>
</protein>
<keyword evidence="2" id="KW-0964">Secreted</keyword>
<accession>A0A6P8RDX7</accession>
<feature type="region of interest" description="Disordered" evidence="5">
    <location>
        <begin position="35"/>
        <end position="108"/>
    </location>
</feature>
<gene>
    <name evidence="8" type="primary">LOC117359742</name>
</gene>
<evidence type="ECO:0000313" key="7">
    <source>
        <dbReference type="Proteomes" id="UP000515159"/>
    </source>
</evidence>
<reference evidence="8" key="1">
    <citation type="submission" date="2025-08" db="UniProtKB">
        <authorList>
            <consortium name="RefSeq"/>
        </authorList>
    </citation>
    <scope>IDENTIFICATION</scope>
</reference>
<evidence type="ECO:0000256" key="2">
    <source>
        <dbReference type="ARBA" id="ARBA00022525"/>
    </source>
</evidence>
<feature type="compositionally biased region" description="Basic and acidic residues" evidence="5">
    <location>
        <begin position="58"/>
        <end position="71"/>
    </location>
</feature>
<evidence type="ECO:0000256" key="5">
    <source>
        <dbReference type="SAM" id="MobiDB-lite"/>
    </source>
</evidence>
<dbReference type="InterPro" id="IPR016187">
    <property type="entry name" value="CTDL_fold"/>
</dbReference>
<name>A0A6P8RDX7_GEOSA</name>
<evidence type="ECO:0000313" key="8">
    <source>
        <dbReference type="RefSeq" id="XP_033798851.1"/>
    </source>
</evidence>
<dbReference type="OrthoDB" id="10255512at2759"/>
<dbReference type="Proteomes" id="UP000515159">
    <property type="component" value="Chromosome 4"/>
</dbReference>
<dbReference type="PANTHER" id="PTHR22799:SF1">
    <property type="entry name" value="C-TYPE LECTIN DOMAIN FAMILY 11 MEMBER A"/>
    <property type="match status" value="1"/>
</dbReference>
<evidence type="ECO:0000256" key="1">
    <source>
        <dbReference type="ARBA" id="ARBA00004613"/>
    </source>
</evidence>
<dbReference type="GO" id="GO:0001503">
    <property type="term" value="P:ossification"/>
    <property type="evidence" value="ECO:0007669"/>
    <property type="project" value="TreeGrafter"/>
</dbReference>
<evidence type="ECO:0000259" key="6">
    <source>
        <dbReference type="PROSITE" id="PS50041"/>
    </source>
</evidence>
<dbReference type="PANTHER" id="PTHR22799">
    <property type="entry name" value="TETRANECTIN-RELATED"/>
    <property type="match status" value="1"/>
</dbReference>
<keyword evidence="3" id="KW-0732">Signal</keyword>
<dbReference type="InterPro" id="IPR016186">
    <property type="entry name" value="C-type_lectin-like/link_sf"/>
</dbReference>
<proteinExistence type="predicted"/>
<dbReference type="RefSeq" id="XP_033798851.1">
    <property type="nucleotide sequence ID" value="XM_033942960.1"/>
</dbReference>